<dbReference type="InterPro" id="IPR051158">
    <property type="entry name" value="Metallophosphoesterase_sf"/>
</dbReference>
<keyword evidence="2" id="KW-0378">Hydrolase</keyword>
<keyword evidence="3" id="KW-1185">Reference proteome</keyword>
<reference evidence="2 3" key="1">
    <citation type="journal article" date="2015" name="Genome Announc.">
        <title>Complete Genome Sequence of Corynebacterium kutscheri DSM 20755, a Corynebacterial Type Strain with Remarkably Low G+C Content of Chromosomal DNA.</title>
        <authorList>
            <person name="Ruckert C."/>
            <person name="Albersmeier A."/>
            <person name="Winkler A."/>
            <person name="Tauch A."/>
        </authorList>
    </citation>
    <scope>NUCLEOTIDE SEQUENCE [LARGE SCALE GENOMIC DNA]</scope>
    <source>
        <strain evidence="2 3">DSM 20755</strain>
    </source>
</reference>
<dbReference type="GO" id="GO:0008758">
    <property type="term" value="F:UDP-2,3-diacylglucosamine hydrolase activity"/>
    <property type="evidence" value="ECO:0007669"/>
    <property type="project" value="TreeGrafter"/>
</dbReference>
<dbReference type="PANTHER" id="PTHR31302:SF20">
    <property type="entry name" value="CONSERVED PROTEIN"/>
    <property type="match status" value="1"/>
</dbReference>
<evidence type="ECO:0000313" key="2">
    <source>
        <dbReference type="EMBL" id="AKE40405.1"/>
    </source>
</evidence>
<dbReference type="SUPFAM" id="SSF56300">
    <property type="entry name" value="Metallo-dependent phosphatases"/>
    <property type="match status" value="1"/>
</dbReference>
<evidence type="ECO:0000313" key="3">
    <source>
        <dbReference type="Proteomes" id="UP000033457"/>
    </source>
</evidence>
<feature type="domain" description="Calcineurin-like phosphoesterase" evidence="1">
    <location>
        <begin position="45"/>
        <end position="226"/>
    </location>
</feature>
<dbReference type="Pfam" id="PF00149">
    <property type="entry name" value="Metallophos"/>
    <property type="match status" value="1"/>
</dbReference>
<protein>
    <submittedName>
        <fullName evidence="2">Putative phosphohydrolase</fullName>
    </submittedName>
</protein>
<dbReference type="STRING" id="35755.UL82_00860"/>
<proteinExistence type="predicted"/>
<dbReference type="InterPro" id="IPR004843">
    <property type="entry name" value="Calcineurin-like_PHP"/>
</dbReference>
<sequence>MFKTALGVTAATTAYAVYETTRFRLKEVSVPLLAKGTLRAKESFNILHISDLHMIPNQTAKQQWVAELDKLNPDLVINTGDNLSDEKAVPYVLQALNPLLRRPGLFCFGTNDYWAPRMVNPLIYLTGKKRTPSQIDLPWQGMRAAFIEHGWLDANQARHEFTAGIKIAAAGVDDPHHDLDDYDQIAGPPNPEADLAIALSHSPEPRVLRRFAADGYDISFSGHTHGGQIALPGERAIVTNCGIDPKRASGLHTFDGMAMHVSNGLGQSKFAPVRLFCRPSATLVRVTERR</sequence>
<organism evidence="2 3">
    <name type="scientific">Corynebacterium kutscheri</name>
    <dbReference type="NCBI Taxonomy" id="35755"/>
    <lineage>
        <taxon>Bacteria</taxon>
        <taxon>Bacillati</taxon>
        <taxon>Actinomycetota</taxon>
        <taxon>Actinomycetes</taxon>
        <taxon>Mycobacteriales</taxon>
        <taxon>Corynebacteriaceae</taxon>
        <taxon>Corynebacterium</taxon>
    </lineage>
</organism>
<name>A0A0F6QYY6_9CORY</name>
<dbReference type="AlphaFoldDB" id="A0A0F6QYY6"/>
<dbReference type="GO" id="GO:0016020">
    <property type="term" value="C:membrane"/>
    <property type="evidence" value="ECO:0007669"/>
    <property type="project" value="GOC"/>
</dbReference>
<dbReference type="GO" id="GO:0009245">
    <property type="term" value="P:lipid A biosynthetic process"/>
    <property type="evidence" value="ECO:0007669"/>
    <property type="project" value="TreeGrafter"/>
</dbReference>
<accession>A0A0F6QYY6</accession>
<dbReference type="InterPro" id="IPR029052">
    <property type="entry name" value="Metallo-depent_PP-like"/>
</dbReference>
<dbReference type="HOGENOM" id="CLU_025443_4_0_11"/>
<dbReference type="KEGG" id="cku:UL82_00860"/>
<gene>
    <name evidence="2" type="ORF">UL82_00860</name>
</gene>
<dbReference type="Proteomes" id="UP000033457">
    <property type="component" value="Chromosome"/>
</dbReference>
<dbReference type="Gene3D" id="3.60.21.10">
    <property type="match status" value="1"/>
</dbReference>
<evidence type="ECO:0000259" key="1">
    <source>
        <dbReference type="Pfam" id="PF00149"/>
    </source>
</evidence>
<dbReference type="PANTHER" id="PTHR31302">
    <property type="entry name" value="TRANSMEMBRANE PROTEIN WITH METALLOPHOSPHOESTERASE DOMAIN-RELATED"/>
    <property type="match status" value="1"/>
</dbReference>
<dbReference type="EMBL" id="CP011312">
    <property type="protein sequence ID" value="AKE40405.1"/>
    <property type="molecule type" value="Genomic_DNA"/>
</dbReference>